<protein>
    <recommendedName>
        <fullName evidence="1">DDE-1 domain-containing protein</fullName>
    </recommendedName>
</protein>
<dbReference type="PANTHER" id="PTHR19303">
    <property type="entry name" value="TRANSPOSON"/>
    <property type="match status" value="1"/>
</dbReference>
<dbReference type="PANTHER" id="PTHR19303:SF74">
    <property type="entry name" value="POGO TRANSPOSABLE ELEMENT WITH KRAB DOMAIN"/>
    <property type="match status" value="1"/>
</dbReference>
<evidence type="ECO:0000313" key="3">
    <source>
        <dbReference type="Proteomes" id="UP000499080"/>
    </source>
</evidence>
<sequence>MGYRRASKAYSVPQTTLEREVKEARQKKLSSEAAAVKILGRYKTVFSEAQEKEFVQHLIHLEERLFGITLSDLRTLAFELAEKTTFFDLLDSLYSKYKFSPNDIYNADETGILTVANKPSKVLALRGKKQVVTLTSTERGVLVTAETCANAAGNFLPPMFVFPRKKENPLLMDDAPPGSFAVYHESGWINKETFLVWFKKFIEPSNPGPKKPVLLIIDGHNSHTKSLELVNLARANNVVLLCFPPHTTHRLQPLDVSFKAPLSTFYEQETRKWLINEPGCCVTIYQVGKLFKAAFSRAATVQTAVKGFEKNRDISL</sequence>
<evidence type="ECO:0000259" key="1">
    <source>
        <dbReference type="Pfam" id="PF03184"/>
    </source>
</evidence>
<feature type="domain" description="DDE-1" evidence="1">
    <location>
        <begin position="143"/>
        <end position="278"/>
    </location>
</feature>
<dbReference type="GO" id="GO:0005634">
    <property type="term" value="C:nucleus"/>
    <property type="evidence" value="ECO:0007669"/>
    <property type="project" value="TreeGrafter"/>
</dbReference>
<accession>A0A4Y2M2Z2</accession>
<reference evidence="2 3" key="1">
    <citation type="journal article" date="2019" name="Sci. Rep.">
        <title>Orb-weaving spider Araneus ventricosus genome elucidates the spidroin gene catalogue.</title>
        <authorList>
            <person name="Kono N."/>
            <person name="Nakamura H."/>
            <person name="Ohtoshi R."/>
            <person name="Moran D.A.P."/>
            <person name="Shinohara A."/>
            <person name="Yoshida Y."/>
            <person name="Fujiwara M."/>
            <person name="Mori M."/>
            <person name="Tomita M."/>
            <person name="Arakawa K."/>
        </authorList>
    </citation>
    <scope>NUCLEOTIDE SEQUENCE [LARGE SCALE GENOMIC DNA]</scope>
</reference>
<keyword evidence="3" id="KW-1185">Reference proteome</keyword>
<dbReference type="Proteomes" id="UP000499080">
    <property type="component" value="Unassembled WGS sequence"/>
</dbReference>
<evidence type="ECO:0000313" key="2">
    <source>
        <dbReference type="EMBL" id="GBN21395.1"/>
    </source>
</evidence>
<name>A0A4Y2M2Z2_ARAVE</name>
<gene>
    <name evidence="2" type="ORF">AVEN_20103_1</name>
</gene>
<dbReference type="OrthoDB" id="6437486at2759"/>
<dbReference type="GO" id="GO:0003677">
    <property type="term" value="F:DNA binding"/>
    <property type="evidence" value="ECO:0007669"/>
    <property type="project" value="TreeGrafter"/>
</dbReference>
<dbReference type="AlphaFoldDB" id="A0A4Y2M2Z2"/>
<organism evidence="2 3">
    <name type="scientific">Araneus ventricosus</name>
    <name type="common">Orbweaver spider</name>
    <name type="synonym">Epeira ventricosa</name>
    <dbReference type="NCBI Taxonomy" id="182803"/>
    <lineage>
        <taxon>Eukaryota</taxon>
        <taxon>Metazoa</taxon>
        <taxon>Ecdysozoa</taxon>
        <taxon>Arthropoda</taxon>
        <taxon>Chelicerata</taxon>
        <taxon>Arachnida</taxon>
        <taxon>Araneae</taxon>
        <taxon>Araneomorphae</taxon>
        <taxon>Entelegynae</taxon>
        <taxon>Araneoidea</taxon>
        <taxon>Araneidae</taxon>
        <taxon>Araneus</taxon>
    </lineage>
</organism>
<proteinExistence type="predicted"/>
<comment type="caution">
    <text evidence="2">The sequence shown here is derived from an EMBL/GenBank/DDBJ whole genome shotgun (WGS) entry which is preliminary data.</text>
</comment>
<dbReference type="EMBL" id="BGPR01006727">
    <property type="protein sequence ID" value="GBN21395.1"/>
    <property type="molecule type" value="Genomic_DNA"/>
</dbReference>
<dbReference type="InterPro" id="IPR050863">
    <property type="entry name" value="CenT-Element_Derived"/>
</dbReference>
<dbReference type="InterPro" id="IPR004875">
    <property type="entry name" value="DDE_SF_endonuclease_dom"/>
</dbReference>
<dbReference type="Pfam" id="PF03184">
    <property type="entry name" value="DDE_1"/>
    <property type="match status" value="1"/>
</dbReference>